<dbReference type="Gene3D" id="2.30.42.10">
    <property type="match status" value="2"/>
</dbReference>
<feature type="domain" description="PDZ GRASP-type" evidence="7">
    <location>
        <begin position="111"/>
        <end position="200"/>
    </location>
</feature>
<feature type="compositionally biased region" description="Basic and acidic residues" evidence="6">
    <location>
        <begin position="299"/>
        <end position="313"/>
    </location>
</feature>
<dbReference type="GO" id="GO:0007030">
    <property type="term" value="P:Golgi organization"/>
    <property type="evidence" value="ECO:0007669"/>
    <property type="project" value="TreeGrafter"/>
</dbReference>
<feature type="compositionally biased region" description="Pro residues" evidence="6">
    <location>
        <begin position="327"/>
        <end position="340"/>
    </location>
</feature>
<dbReference type="SUPFAM" id="SSF50156">
    <property type="entry name" value="PDZ domain-like"/>
    <property type="match status" value="1"/>
</dbReference>
<keyword evidence="3" id="KW-0333">Golgi apparatus</keyword>
<dbReference type="PANTHER" id="PTHR12893:SF0">
    <property type="entry name" value="GRASP65"/>
    <property type="match status" value="1"/>
</dbReference>
<evidence type="ECO:0000256" key="5">
    <source>
        <dbReference type="PIRSR" id="PIRSR607583-1"/>
    </source>
</evidence>
<comment type="subcellular location">
    <subcellularLocation>
        <location evidence="1">Golgi apparatus membrane</location>
    </subcellularLocation>
</comment>
<evidence type="ECO:0000313" key="8">
    <source>
        <dbReference type="EMBL" id="RPB13283.1"/>
    </source>
</evidence>
<keyword evidence="5" id="KW-0479">Metal-binding</keyword>
<feature type="region of interest" description="Disordered" evidence="6">
    <location>
        <begin position="250"/>
        <end position="369"/>
    </location>
</feature>
<evidence type="ECO:0000256" key="6">
    <source>
        <dbReference type="SAM" id="MobiDB-lite"/>
    </source>
</evidence>
<evidence type="ECO:0000256" key="2">
    <source>
        <dbReference type="ARBA" id="ARBA00022737"/>
    </source>
</evidence>
<evidence type="ECO:0000256" key="1">
    <source>
        <dbReference type="ARBA" id="ARBA00004394"/>
    </source>
</evidence>
<reference evidence="8 9" key="1">
    <citation type="journal article" date="2018" name="Nat. Ecol. Evol.">
        <title>Pezizomycetes genomes reveal the molecular basis of ectomycorrhizal truffle lifestyle.</title>
        <authorList>
            <person name="Murat C."/>
            <person name="Payen T."/>
            <person name="Noel B."/>
            <person name="Kuo A."/>
            <person name="Morin E."/>
            <person name="Chen J."/>
            <person name="Kohler A."/>
            <person name="Krizsan K."/>
            <person name="Balestrini R."/>
            <person name="Da Silva C."/>
            <person name="Montanini B."/>
            <person name="Hainaut M."/>
            <person name="Levati E."/>
            <person name="Barry K.W."/>
            <person name="Belfiori B."/>
            <person name="Cichocki N."/>
            <person name="Clum A."/>
            <person name="Dockter R.B."/>
            <person name="Fauchery L."/>
            <person name="Guy J."/>
            <person name="Iotti M."/>
            <person name="Le Tacon F."/>
            <person name="Lindquist E.A."/>
            <person name="Lipzen A."/>
            <person name="Malagnac F."/>
            <person name="Mello A."/>
            <person name="Molinier V."/>
            <person name="Miyauchi S."/>
            <person name="Poulain J."/>
            <person name="Riccioni C."/>
            <person name="Rubini A."/>
            <person name="Sitrit Y."/>
            <person name="Splivallo R."/>
            <person name="Traeger S."/>
            <person name="Wang M."/>
            <person name="Zifcakova L."/>
            <person name="Wipf D."/>
            <person name="Zambonelli A."/>
            <person name="Paolocci F."/>
            <person name="Nowrousian M."/>
            <person name="Ottonello S."/>
            <person name="Baldrian P."/>
            <person name="Spatafora J.W."/>
            <person name="Henrissat B."/>
            <person name="Nagy L.G."/>
            <person name="Aury J.M."/>
            <person name="Wincker P."/>
            <person name="Grigoriev I.V."/>
            <person name="Bonfante P."/>
            <person name="Martin F.M."/>
        </authorList>
    </citation>
    <scope>NUCLEOTIDE SEQUENCE [LARGE SCALE GENOMIC DNA]</scope>
    <source>
        <strain evidence="8 9">CCBAS932</strain>
    </source>
</reference>
<dbReference type="PANTHER" id="PTHR12893">
    <property type="entry name" value="GOLGI REASSEMBLY STACKING PROTEIN GRASP"/>
    <property type="match status" value="1"/>
</dbReference>
<proteinExistence type="predicted"/>
<keyword evidence="9" id="KW-1185">Reference proteome</keyword>
<feature type="binding site" evidence="5">
    <location>
        <position position="104"/>
    </location>
    <ligand>
        <name>Zn(2+)</name>
        <dbReference type="ChEBI" id="CHEBI:29105"/>
    </ligand>
</feature>
<dbReference type="Pfam" id="PF04495">
    <property type="entry name" value="GRASP55_65"/>
    <property type="match status" value="1"/>
</dbReference>
<gene>
    <name evidence="8" type="ORF">P167DRAFT_522197</name>
</gene>
<feature type="compositionally biased region" description="Basic residues" evidence="6">
    <location>
        <begin position="280"/>
        <end position="289"/>
    </location>
</feature>
<dbReference type="InterPro" id="IPR036034">
    <property type="entry name" value="PDZ_sf"/>
</dbReference>
<protein>
    <recommendedName>
        <fullName evidence="7">PDZ GRASP-type domain-containing protein</fullName>
    </recommendedName>
</protein>
<dbReference type="AlphaFoldDB" id="A0A3N4KRV8"/>
<dbReference type="InParanoid" id="A0A3N4KRV8"/>
<feature type="compositionally biased region" description="Polar residues" evidence="6">
    <location>
        <begin position="342"/>
        <end position="352"/>
    </location>
</feature>
<feature type="compositionally biased region" description="Gly residues" evidence="6">
    <location>
        <begin position="360"/>
        <end position="369"/>
    </location>
</feature>
<evidence type="ECO:0000313" key="9">
    <source>
        <dbReference type="Proteomes" id="UP000277580"/>
    </source>
</evidence>
<dbReference type="InterPro" id="IPR024958">
    <property type="entry name" value="GRASP_PDZ"/>
</dbReference>
<keyword evidence="5" id="KW-0862">Zinc</keyword>
<dbReference type="InterPro" id="IPR007583">
    <property type="entry name" value="GRASP55_65"/>
</dbReference>
<evidence type="ECO:0000256" key="3">
    <source>
        <dbReference type="ARBA" id="ARBA00023034"/>
    </source>
</evidence>
<dbReference type="Proteomes" id="UP000277580">
    <property type="component" value="Unassembled WGS sequence"/>
</dbReference>
<dbReference type="PROSITE" id="PS51865">
    <property type="entry name" value="PDZ_GRASP"/>
    <property type="match status" value="2"/>
</dbReference>
<keyword evidence="4" id="KW-0472">Membrane</keyword>
<name>A0A3N4KRV8_9PEZI</name>
<sequence>MSWLKKFLPIVEDRPRGPGNGFGFQVLRNISPQLEVEPWFDFVCGINGRQIEDGNHILFTQEIRNCAGRDVTLIVWSAKGQRLRDIMIALPPDATGLGLTLQWCPLTVTEDVWHILDVAPNSPADHAGLLPYGDYIIGTPEGIVRGESGLGELVEDHIDRPLRLYVYNHEYDITRELTITPRRNWGGEGALGCVLGFGALHRLPAPLTEPPQAPGETLFDYTAPDQSGLNQFPPTEPAFIIPAASQYSAPSQSPFQALSPSPHYTNLQQLSSPPPPAKGTSRHKYRHGHPMNSSAMDAYMKEEEQKSLEHDFPSRTGSPAVAGGGSLPPPPRSSLPPPPRRTQTPLVNTYSPVPNLGQAYTGGGGDDID</sequence>
<feature type="region of interest" description="Disordered" evidence="6">
    <location>
        <begin position="206"/>
        <end position="236"/>
    </location>
</feature>
<feature type="compositionally biased region" description="Polar residues" evidence="6">
    <location>
        <begin position="224"/>
        <end position="233"/>
    </location>
</feature>
<dbReference type="EMBL" id="ML119124">
    <property type="protein sequence ID" value="RPB13283.1"/>
    <property type="molecule type" value="Genomic_DNA"/>
</dbReference>
<evidence type="ECO:0000256" key="4">
    <source>
        <dbReference type="ARBA" id="ARBA00023136"/>
    </source>
</evidence>
<evidence type="ECO:0000259" key="7">
    <source>
        <dbReference type="PROSITE" id="PS51865"/>
    </source>
</evidence>
<dbReference type="OrthoDB" id="3318at2759"/>
<organism evidence="8 9">
    <name type="scientific">Morchella conica CCBAS932</name>
    <dbReference type="NCBI Taxonomy" id="1392247"/>
    <lineage>
        <taxon>Eukaryota</taxon>
        <taxon>Fungi</taxon>
        <taxon>Dikarya</taxon>
        <taxon>Ascomycota</taxon>
        <taxon>Pezizomycotina</taxon>
        <taxon>Pezizomycetes</taxon>
        <taxon>Pezizales</taxon>
        <taxon>Morchellaceae</taxon>
        <taxon>Morchella</taxon>
    </lineage>
</organism>
<accession>A0A3N4KRV8</accession>
<feature type="domain" description="PDZ GRASP-type" evidence="7">
    <location>
        <begin position="22"/>
        <end position="106"/>
    </location>
</feature>
<keyword evidence="2" id="KW-0677">Repeat</keyword>
<dbReference type="FunFam" id="2.30.42.10:FF:000026">
    <property type="entry name" value="Golgi reassembly stacking protein 2"/>
    <property type="match status" value="1"/>
</dbReference>
<dbReference type="GO" id="GO:0000139">
    <property type="term" value="C:Golgi membrane"/>
    <property type="evidence" value="ECO:0007669"/>
    <property type="project" value="UniProtKB-SubCell"/>
</dbReference>
<dbReference type="GO" id="GO:0046872">
    <property type="term" value="F:metal ion binding"/>
    <property type="evidence" value="ECO:0007669"/>
    <property type="project" value="UniProtKB-KW"/>
</dbReference>
<feature type="compositionally biased region" description="Polar residues" evidence="6">
    <location>
        <begin position="258"/>
        <end position="271"/>
    </location>
</feature>
<dbReference type="STRING" id="1392247.A0A3N4KRV8"/>